<proteinExistence type="predicted"/>
<evidence type="ECO:0000313" key="2">
    <source>
        <dbReference type="Proteomes" id="UP000887159"/>
    </source>
</evidence>
<sequence length="153" mass="17467">MSKCTSFRLTVSNNNNTVKAQINKDIDNFITKSAIKYGLPIEAFDEYKYNILKDLMKFSYHSQYEFTFKDIKQKICELQKNFIIVYIDKVPGNYAVICGSCVAAVAEWYGYRTVAFFVTGSSPVPLKTRRVGQRCTLNLSRAETNLPLVWCGS</sequence>
<dbReference type="AlphaFoldDB" id="A0A8X6VHQ0"/>
<reference evidence="1" key="1">
    <citation type="submission" date="2020-08" db="EMBL/GenBank/DDBJ databases">
        <title>Multicomponent nature underlies the extraordinary mechanical properties of spider dragline silk.</title>
        <authorList>
            <person name="Kono N."/>
            <person name="Nakamura H."/>
            <person name="Mori M."/>
            <person name="Yoshida Y."/>
            <person name="Ohtoshi R."/>
            <person name="Malay A.D."/>
            <person name="Moran D.A.P."/>
            <person name="Tomita M."/>
            <person name="Numata K."/>
            <person name="Arakawa K."/>
        </authorList>
    </citation>
    <scope>NUCLEOTIDE SEQUENCE</scope>
</reference>
<protein>
    <submittedName>
        <fullName evidence="1">Uncharacterized protein</fullName>
    </submittedName>
</protein>
<accession>A0A8X6VHQ0</accession>
<comment type="caution">
    <text evidence="1">The sequence shown here is derived from an EMBL/GenBank/DDBJ whole genome shotgun (WGS) entry which is preliminary data.</text>
</comment>
<organism evidence="1 2">
    <name type="scientific">Trichonephila clavipes</name>
    <name type="common">Golden silk orbweaver</name>
    <name type="synonym">Nephila clavipes</name>
    <dbReference type="NCBI Taxonomy" id="2585209"/>
    <lineage>
        <taxon>Eukaryota</taxon>
        <taxon>Metazoa</taxon>
        <taxon>Ecdysozoa</taxon>
        <taxon>Arthropoda</taxon>
        <taxon>Chelicerata</taxon>
        <taxon>Arachnida</taxon>
        <taxon>Araneae</taxon>
        <taxon>Araneomorphae</taxon>
        <taxon>Entelegynae</taxon>
        <taxon>Araneoidea</taxon>
        <taxon>Nephilidae</taxon>
        <taxon>Trichonephila</taxon>
    </lineage>
</organism>
<dbReference type="EMBL" id="BMAU01021320">
    <property type="protein sequence ID" value="GFY13144.1"/>
    <property type="molecule type" value="Genomic_DNA"/>
</dbReference>
<name>A0A8X6VHQ0_TRICX</name>
<keyword evidence="2" id="KW-1185">Reference proteome</keyword>
<gene>
    <name evidence="1" type="ORF">TNCV_363911</name>
</gene>
<evidence type="ECO:0000313" key="1">
    <source>
        <dbReference type="EMBL" id="GFY13144.1"/>
    </source>
</evidence>
<dbReference type="Proteomes" id="UP000887159">
    <property type="component" value="Unassembled WGS sequence"/>
</dbReference>